<evidence type="ECO:0000313" key="2">
    <source>
        <dbReference type="Proteomes" id="UP000245926"/>
    </source>
</evidence>
<dbReference type="OrthoDB" id="7996554at2"/>
<organism evidence="1 2">
    <name type="scientific">Methylobacterium durans</name>
    <dbReference type="NCBI Taxonomy" id="2202825"/>
    <lineage>
        <taxon>Bacteria</taxon>
        <taxon>Pseudomonadati</taxon>
        <taxon>Pseudomonadota</taxon>
        <taxon>Alphaproteobacteria</taxon>
        <taxon>Hyphomicrobiales</taxon>
        <taxon>Methylobacteriaceae</taxon>
        <taxon>Methylobacterium</taxon>
    </lineage>
</organism>
<protein>
    <submittedName>
        <fullName evidence="1">Uncharacterized protein</fullName>
    </submittedName>
</protein>
<dbReference type="RefSeq" id="WP_109892334.1">
    <property type="nucleotide sequence ID" value="NZ_CP029550.1"/>
</dbReference>
<dbReference type="KEGG" id="mets:DK389_20530"/>
<sequence>MYEPNEVLQTLTGRGHVSAAGCESVRVRYRIVIERRQGSLVAYGTLVGSAVGLRPIWLEPDSVLRLKNGRRIEISVTDLVGDVAEFESTGLLTGF</sequence>
<dbReference type="EMBL" id="CP029550">
    <property type="protein sequence ID" value="AWN42446.1"/>
    <property type="molecule type" value="Genomic_DNA"/>
</dbReference>
<name>A0A2U8WAV6_9HYPH</name>
<reference evidence="2" key="1">
    <citation type="submission" date="2018-05" db="EMBL/GenBank/DDBJ databases">
        <title>Complete Genome Sequence of Methylobacterium sp. 17SD2-17.</title>
        <authorList>
            <person name="Srinivasan S."/>
        </authorList>
    </citation>
    <scope>NUCLEOTIDE SEQUENCE [LARGE SCALE GENOMIC DNA]</scope>
    <source>
        <strain evidence="2">17SD2-17</strain>
    </source>
</reference>
<accession>A0A2U8WAV6</accession>
<keyword evidence="2" id="KW-1185">Reference proteome</keyword>
<dbReference type="AlphaFoldDB" id="A0A2U8WAV6"/>
<dbReference type="Proteomes" id="UP000245926">
    <property type="component" value="Chromosome"/>
</dbReference>
<evidence type="ECO:0000313" key="1">
    <source>
        <dbReference type="EMBL" id="AWN42446.1"/>
    </source>
</evidence>
<gene>
    <name evidence="1" type="ORF">DK389_20530</name>
</gene>
<proteinExistence type="predicted"/>